<accession>A0A372GLK2</accession>
<dbReference type="Proteomes" id="UP000262882">
    <property type="component" value="Unassembled WGS sequence"/>
</dbReference>
<proteinExistence type="predicted"/>
<comment type="caution">
    <text evidence="1">The sequence shown here is derived from an EMBL/GenBank/DDBJ whole genome shotgun (WGS) entry which is preliminary data.</text>
</comment>
<protein>
    <submittedName>
        <fullName evidence="1">Uncharacterized protein</fullName>
    </submittedName>
</protein>
<evidence type="ECO:0000313" key="1">
    <source>
        <dbReference type="EMBL" id="RFS86235.1"/>
    </source>
</evidence>
<evidence type="ECO:0000313" key="2">
    <source>
        <dbReference type="Proteomes" id="UP000262882"/>
    </source>
</evidence>
<dbReference type="AlphaFoldDB" id="A0A372GLK2"/>
<organism evidence="1 2">
    <name type="scientific">Actinomadura spongiicola</name>
    <dbReference type="NCBI Taxonomy" id="2303421"/>
    <lineage>
        <taxon>Bacteria</taxon>
        <taxon>Bacillati</taxon>
        <taxon>Actinomycetota</taxon>
        <taxon>Actinomycetes</taxon>
        <taxon>Streptosporangiales</taxon>
        <taxon>Thermomonosporaceae</taxon>
        <taxon>Actinomadura</taxon>
    </lineage>
</organism>
<gene>
    <name evidence="1" type="ORF">D0T12_06365</name>
</gene>
<dbReference type="EMBL" id="QVNQ01000002">
    <property type="protein sequence ID" value="RFS86235.1"/>
    <property type="molecule type" value="Genomic_DNA"/>
</dbReference>
<sequence length="107" mass="11223">MPLVEMGAPKGSSWAEPVRVRASSTVVAVSVMVPWASASSHVGGALAGASVNAVPRELTGSAHHWWVMVPVVVVSAMRTGRSPTPSHCQPASWIPLMARLVRLPFSS</sequence>
<reference evidence="1 2" key="1">
    <citation type="submission" date="2018-08" db="EMBL/GenBank/DDBJ databases">
        <title>Actinomadura spongicola sp. nov., isolated from marine sponge Leucetta chagosensis.</title>
        <authorList>
            <person name="Li L."/>
            <person name="Lin H.W."/>
        </authorList>
    </citation>
    <scope>NUCLEOTIDE SEQUENCE [LARGE SCALE GENOMIC DNA]</scope>
    <source>
        <strain evidence="1 2">LHW52907</strain>
    </source>
</reference>
<name>A0A372GLK2_9ACTN</name>
<keyword evidence="2" id="KW-1185">Reference proteome</keyword>